<evidence type="ECO:0000313" key="2">
    <source>
        <dbReference type="Proteomes" id="UP001229651"/>
    </source>
</evidence>
<gene>
    <name evidence="1" type="ORF">FB470_002594</name>
</gene>
<reference evidence="1 2" key="1">
    <citation type="submission" date="2023-07" db="EMBL/GenBank/DDBJ databases">
        <title>Sequencing the genomes of 1000 actinobacteria strains.</title>
        <authorList>
            <person name="Klenk H.-P."/>
        </authorList>
    </citation>
    <scope>NUCLEOTIDE SEQUENCE [LARGE SCALE GENOMIC DNA]</scope>
    <source>
        <strain evidence="1 2">DSM 45805</strain>
    </source>
</reference>
<proteinExistence type="predicted"/>
<comment type="caution">
    <text evidence="1">The sequence shown here is derived from an EMBL/GenBank/DDBJ whole genome shotgun (WGS) entry which is preliminary data.</text>
</comment>
<dbReference type="Proteomes" id="UP001229651">
    <property type="component" value="Unassembled WGS sequence"/>
</dbReference>
<dbReference type="EMBL" id="JAUSUT010000001">
    <property type="protein sequence ID" value="MDQ0378600.1"/>
    <property type="molecule type" value="Genomic_DNA"/>
</dbReference>
<dbReference type="RefSeq" id="WP_306991434.1">
    <property type="nucleotide sequence ID" value="NZ_JAUSUT010000001.1"/>
</dbReference>
<accession>A0ABU0ETG3</accession>
<protein>
    <submittedName>
        <fullName evidence="1">Uncharacterized protein</fullName>
    </submittedName>
</protein>
<evidence type="ECO:0000313" key="1">
    <source>
        <dbReference type="EMBL" id="MDQ0378600.1"/>
    </source>
</evidence>
<keyword evidence="2" id="KW-1185">Reference proteome</keyword>
<sequence length="51" mass="5570">MFGKKNRKRNDVAQVQVLHRSGLCAGCGKRVSKHANCCGKPACSRRIASQL</sequence>
<name>A0ABU0ETG3_9PSEU</name>
<organism evidence="1 2">
    <name type="scientific">Amycolatopsis thermophila</name>
    <dbReference type="NCBI Taxonomy" id="206084"/>
    <lineage>
        <taxon>Bacteria</taxon>
        <taxon>Bacillati</taxon>
        <taxon>Actinomycetota</taxon>
        <taxon>Actinomycetes</taxon>
        <taxon>Pseudonocardiales</taxon>
        <taxon>Pseudonocardiaceae</taxon>
        <taxon>Amycolatopsis</taxon>
    </lineage>
</organism>